<dbReference type="GO" id="GO:0005634">
    <property type="term" value="C:nucleus"/>
    <property type="evidence" value="ECO:0007669"/>
    <property type="project" value="UniProtKB-SubCell"/>
</dbReference>
<proteinExistence type="inferred from homology"/>
<feature type="non-terminal residue" evidence="8">
    <location>
        <position position="505"/>
    </location>
</feature>
<evidence type="ECO:0000256" key="5">
    <source>
        <dbReference type="ARBA" id="ARBA00022839"/>
    </source>
</evidence>
<dbReference type="SUPFAM" id="SSF53098">
    <property type="entry name" value="Ribonuclease H-like"/>
    <property type="match status" value="2"/>
</dbReference>
<reference evidence="8" key="1">
    <citation type="journal article" date="2019" name="bioRxiv">
        <title>The Genome of the Zebra Mussel, Dreissena polymorpha: A Resource for Invasive Species Research.</title>
        <authorList>
            <person name="McCartney M.A."/>
            <person name="Auch B."/>
            <person name="Kono T."/>
            <person name="Mallez S."/>
            <person name="Zhang Y."/>
            <person name="Obille A."/>
            <person name="Becker A."/>
            <person name="Abrahante J.E."/>
            <person name="Garbe J."/>
            <person name="Badalamenti J.P."/>
            <person name="Herman A."/>
            <person name="Mangelson H."/>
            <person name="Liachko I."/>
            <person name="Sullivan S."/>
            <person name="Sone E.D."/>
            <person name="Koren S."/>
            <person name="Silverstein K.A.T."/>
            <person name="Beckman K.B."/>
            <person name="Gohl D.M."/>
        </authorList>
    </citation>
    <scope>NUCLEOTIDE SEQUENCE</scope>
    <source>
        <strain evidence="8">Duluth1</strain>
        <tissue evidence="8">Whole animal</tissue>
    </source>
</reference>
<dbReference type="EMBL" id="JAIWYP010000002">
    <property type="protein sequence ID" value="KAH3874770.1"/>
    <property type="molecule type" value="Genomic_DNA"/>
</dbReference>
<gene>
    <name evidence="8" type="ORF">DPMN_038023</name>
</gene>
<evidence type="ECO:0000256" key="1">
    <source>
        <dbReference type="ARBA" id="ARBA00004123"/>
    </source>
</evidence>
<dbReference type="SMART" id="SM00479">
    <property type="entry name" value="EXOIII"/>
    <property type="match status" value="2"/>
</dbReference>
<dbReference type="InterPro" id="IPR034922">
    <property type="entry name" value="REX1-like_exo"/>
</dbReference>
<keyword evidence="6" id="KW-0539">Nucleus</keyword>
<name>A0A9D4RQB4_DREPO</name>
<evidence type="ECO:0000313" key="9">
    <source>
        <dbReference type="Proteomes" id="UP000828390"/>
    </source>
</evidence>
<evidence type="ECO:0000256" key="4">
    <source>
        <dbReference type="ARBA" id="ARBA00022801"/>
    </source>
</evidence>
<evidence type="ECO:0000259" key="7">
    <source>
        <dbReference type="SMART" id="SM00479"/>
    </source>
</evidence>
<dbReference type="InterPro" id="IPR013520">
    <property type="entry name" value="Ribonucl_H"/>
</dbReference>
<dbReference type="PANTHER" id="PTHR12801:SF115">
    <property type="entry name" value="FI18136P1-RELATED"/>
    <property type="match status" value="1"/>
</dbReference>
<dbReference type="Gene3D" id="3.30.420.10">
    <property type="entry name" value="Ribonuclease H-like superfamily/Ribonuclease H"/>
    <property type="match status" value="2"/>
</dbReference>
<dbReference type="InterPro" id="IPR047021">
    <property type="entry name" value="REXO1/3/4-like"/>
</dbReference>
<dbReference type="AlphaFoldDB" id="A0A9D4RQB4"/>
<dbReference type="InterPro" id="IPR012337">
    <property type="entry name" value="RNaseH-like_sf"/>
</dbReference>
<accession>A0A9D4RQB4</accession>
<dbReference type="FunFam" id="3.30.420.10:FF:000031">
    <property type="entry name" value="RNA exonuclease 1"/>
    <property type="match status" value="1"/>
</dbReference>
<dbReference type="GO" id="GO:0004527">
    <property type="term" value="F:exonuclease activity"/>
    <property type="evidence" value="ECO:0007669"/>
    <property type="project" value="UniProtKB-KW"/>
</dbReference>
<dbReference type="GO" id="GO:0003676">
    <property type="term" value="F:nucleic acid binding"/>
    <property type="evidence" value="ECO:0007669"/>
    <property type="project" value="InterPro"/>
</dbReference>
<organism evidence="8 9">
    <name type="scientific">Dreissena polymorpha</name>
    <name type="common">Zebra mussel</name>
    <name type="synonym">Mytilus polymorpha</name>
    <dbReference type="NCBI Taxonomy" id="45954"/>
    <lineage>
        <taxon>Eukaryota</taxon>
        <taxon>Metazoa</taxon>
        <taxon>Spiralia</taxon>
        <taxon>Lophotrochozoa</taxon>
        <taxon>Mollusca</taxon>
        <taxon>Bivalvia</taxon>
        <taxon>Autobranchia</taxon>
        <taxon>Heteroconchia</taxon>
        <taxon>Euheterodonta</taxon>
        <taxon>Imparidentia</taxon>
        <taxon>Neoheterodontei</taxon>
        <taxon>Myida</taxon>
        <taxon>Dreissenoidea</taxon>
        <taxon>Dreissenidae</taxon>
        <taxon>Dreissena</taxon>
    </lineage>
</organism>
<protein>
    <recommendedName>
        <fullName evidence="7">Exonuclease domain-containing protein</fullName>
    </recommendedName>
</protein>
<reference evidence="8" key="2">
    <citation type="submission" date="2020-11" db="EMBL/GenBank/DDBJ databases">
        <authorList>
            <person name="McCartney M.A."/>
            <person name="Auch B."/>
            <person name="Kono T."/>
            <person name="Mallez S."/>
            <person name="Becker A."/>
            <person name="Gohl D.M."/>
            <person name="Silverstein K.A.T."/>
            <person name="Koren S."/>
            <person name="Bechman K.B."/>
            <person name="Herman A."/>
            <person name="Abrahante J.E."/>
            <person name="Garbe J."/>
        </authorList>
    </citation>
    <scope>NUCLEOTIDE SEQUENCE</scope>
    <source>
        <strain evidence="8">Duluth1</strain>
        <tissue evidence="8">Whole animal</tissue>
    </source>
</reference>
<feature type="domain" description="Exonuclease" evidence="7">
    <location>
        <begin position="352"/>
        <end position="505"/>
    </location>
</feature>
<dbReference type="Proteomes" id="UP000828390">
    <property type="component" value="Unassembled WGS sequence"/>
</dbReference>
<keyword evidence="4" id="KW-0378">Hydrolase</keyword>
<evidence type="ECO:0000256" key="2">
    <source>
        <dbReference type="ARBA" id="ARBA00006357"/>
    </source>
</evidence>
<keyword evidence="5" id="KW-0269">Exonuclease</keyword>
<comment type="subcellular location">
    <subcellularLocation>
        <location evidence="1">Nucleus</location>
    </subcellularLocation>
</comment>
<comment type="caution">
    <text evidence="8">The sequence shown here is derived from an EMBL/GenBank/DDBJ whole genome shotgun (WGS) entry which is preliminary data.</text>
</comment>
<evidence type="ECO:0000256" key="3">
    <source>
        <dbReference type="ARBA" id="ARBA00022722"/>
    </source>
</evidence>
<dbReference type="PANTHER" id="PTHR12801">
    <property type="entry name" value="RNA EXONUCLEASE REXO1 / RECO3 FAMILY MEMBER-RELATED"/>
    <property type="match status" value="1"/>
</dbReference>
<dbReference type="Pfam" id="PF00929">
    <property type="entry name" value="RNase_T"/>
    <property type="match status" value="1"/>
</dbReference>
<dbReference type="GO" id="GO:0010629">
    <property type="term" value="P:negative regulation of gene expression"/>
    <property type="evidence" value="ECO:0007669"/>
    <property type="project" value="UniProtKB-ARBA"/>
</dbReference>
<evidence type="ECO:0000256" key="6">
    <source>
        <dbReference type="ARBA" id="ARBA00023242"/>
    </source>
</evidence>
<feature type="domain" description="Exonuclease" evidence="7">
    <location>
        <begin position="92"/>
        <end position="237"/>
    </location>
</feature>
<evidence type="ECO:0000313" key="8">
    <source>
        <dbReference type="EMBL" id="KAH3874770.1"/>
    </source>
</evidence>
<sequence>ACKRCCQKLDNKDPECKYHPEPLRKKERGCWKYGCCLGDKLSTGCRHAENHVHKANVYDVDGYKTTQELKPPPAENNYGVELKPPPAENNYGVYAIDTESVHTKKGLEVCKVTVIDINCKVVYDEYCLPTSDIIDYNTYWSGIKKENLHDVTKTFAELRDDLLAIFNRDTILVGHGLNHDLMVLKILHTKIIDTVMLYSHPLGLPRRRSLKDIASSELQREIQVGDIYRKCLSKVLSEAQLRDLDYARPDPERELGRVCLYGDHHGFKQGYCRNCCRPFDTSFANRSPCDFHLERSRKMRGVQMPYGCCGRSFGSKGCQAVSTHVHKENLYLDTNGFKVTPQLKTPHDGSYGVYALDTESVHTTKGIEVCKVTVLDTNCRVVYDQFCLPTNEIVDYNTIFSGIRKEDLNGVTKTFEDVRNDLLELFNRDTILVGHSLFNDLNLLKIVHSNVIDTAVLYPHPRGLPLKRSLKDIALTELNRNIQSGGGHDSKEDAEVTMKLLLRKL</sequence>
<keyword evidence="3" id="KW-0540">Nuclease</keyword>
<keyword evidence="9" id="KW-1185">Reference proteome</keyword>
<comment type="similarity">
    <text evidence="2">Belongs to the REXO1/REXO3 family.</text>
</comment>
<dbReference type="InterPro" id="IPR036397">
    <property type="entry name" value="RNaseH_sf"/>
</dbReference>
<dbReference type="CDD" id="cd06145">
    <property type="entry name" value="REX1_like"/>
    <property type="match status" value="2"/>
</dbReference>